<organism evidence="8 9">
    <name type="scientific">Phytophthora citrophthora</name>
    <dbReference type="NCBI Taxonomy" id="4793"/>
    <lineage>
        <taxon>Eukaryota</taxon>
        <taxon>Sar</taxon>
        <taxon>Stramenopiles</taxon>
        <taxon>Oomycota</taxon>
        <taxon>Peronosporomycetes</taxon>
        <taxon>Peronosporales</taxon>
        <taxon>Peronosporaceae</taxon>
        <taxon>Phytophthora</taxon>
    </lineage>
</organism>
<dbReference type="Pfam" id="PF00169">
    <property type="entry name" value="PH"/>
    <property type="match status" value="1"/>
</dbReference>
<dbReference type="SMART" id="SM00233">
    <property type="entry name" value="PH"/>
    <property type="match status" value="1"/>
</dbReference>
<feature type="compositionally biased region" description="Basic and acidic residues" evidence="3">
    <location>
        <begin position="1971"/>
        <end position="1983"/>
    </location>
</feature>
<keyword evidence="2" id="KW-0256">Endoplasmic reticulum</keyword>
<feature type="region of interest" description="Disordered" evidence="3">
    <location>
        <begin position="2567"/>
        <end position="2592"/>
    </location>
</feature>
<feature type="domain" description="PH" evidence="6">
    <location>
        <begin position="217"/>
        <end position="438"/>
    </location>
</feature>
<feature type="region of interest" description="Disordered" evidence="3">
    <location>
        <begin position="1971"/>
        <end position="2172"/>
    </location>
</feature>
<evidence type="ECO:0000259" key="7">
    <source>
        <dbReference type="PROSITE" id="PS50848"/>
    </source>
</evidence>
<dbReference type="InterPro" id="IPR002913">
    <property type="entry name" value="START_lipid-bd_dom"/>
</dbReference>
<dbReference type="SMART" id="SM00234">
    <property type="entry name" value="START"/>
    <property type="match status" value="1"/>
</dbReference>
<keyword evidence="4" id="KW-0812">Transmembrane</keyword>
<comment type="subcellular location">
    <subcellularLocation>
        <location evidence="1">Endoplasmic reticulum</location>
    </subcellularLocation>
</comment>
<evidence type="ECO:0000256" key="5">
    <source>
        <dbReference type="SAM" id="SignalP"/>
    </source>
</evidence>
<gene>
    <name evidence="8" type="ORF">P3T76_008326</name>
</gene>
<evidence type="ECO:0000256" key="4">
    <source>
        <dbReference type="SAM" id="Phobius"/>
    </source>
</evidence>
<dbReference type="SMART" id="SM01182">
    <property type="entry name" value="EF-1_beta_acid"/>
    <property type="match status" value="18"/>
</dbReference>
<dbReference type="InterPro" id="IPR045096">
    <property type="entry name" value="EDR2-like"/>
</dbReference>
<feature type="region of interest" description="Disordered" evidence="3">
    <location>
        <begin position="2747"/>
        <end position="2788"/>
    </location>
</feature>
<feature type="region of interest" description="Disordered" evidence="3">
    <location>
        <begin position="2882"/>
        <end position="2907"/>
    </location>
</feature>
<keyword evidence="4" id="KW-1133">Transmembrane helix</keyword>
<feature type="region of interest" description="Disordered" evidence="3">
    <location>
        <begin position="2942"/>
        <end position="2967"/>
    </location>
</feature>
<feature type="compositionally biased region" description="Basic and acidic residues" evidence="3">
    <location>
        <begin position="1881"/>
        <end position="1898"/>
    </location>
</feature>
<feature type="domain" description="START" evidence="7">
    <location>
        <begin position="529"/>
        <end position="712"/>
    </location>
</feature>
<feature type="region of interest" description="Disordered" evidence="3">
    <location>
        <begin position="3002"/>
        <end position="3024"/>
    </location>
</feature>
<feature type="region of interest" description="Disordered" evidence="3">
    <location>
        <begin position="304"/>
        <end position="337"/>
    </location>
</feature>
<feature type="compositionally biased region" description="Low complexity" evidence="3">
    <location>
        <begin position="2004"/>
        <end position="2016"/>
    </location>
</feature>
<dbReference type="InterPro" id="IPR009769">
    <property type="entry name" value="EDR2_C"/>
</dbReference>
<keyword evidence="5" id="KW-0732">Signal</keyword>
<accession>A0AAD9GKM6</accession>
<name>A0AAD9GKM6_9STRA</name>
<evidence type="ECO:0000256" key="3">
    <source>
        <dbReference type="SAM" id="MobiDB-lite"/>
    </source>
</evidence>
<dbReference type="CDD" id="cd00177">
    <property type="entry name" value="START"/>
    <property type="match status" value="1"/>
</dbReference>
<dbReference type="EMBL" id="JASMQC010000015">
    <property type="protein sequence ID" value="KAK1940003.1"/>
    <property type="molecule type" value="Genomic_DNA"/>
</dbReference>
<feature type="transmembrane region" description="Helical" evidence="4">
    <location>
        <begin position="361"/>
        <end position="381"/>
    </location>
</feature>
<dbReference type="Gene3D" id="3.30.530.20">
    <property type="match status" value="1"/>
</dbReference>
<sequence length="3455" mass="380979">MKKIHVACHILHLLSLLDSKYRGTMEAEDDGASRPAGMIPDILLDGDRLNMLLDIVCADYITACYASRENGKRVVFKALEKLYISVHAGAPVTGADTRVLRPAQDPLFQERARRFYDDMMAEFRARKRALEAATDGNTPSASTSTRGLDDSVVREVMKPRLLQIVEEMCRERDREFILNGGPVSSSSTSRAATAPIASETGATGEIQEEILPPTTGEIRMEGWLRKKGQHVNLWRERYFMIRSTPNGTHFLCYFRKKGDKEPRGWYVLGPGTTVDEVRESPSKIETKKLFTFRIRHLNHATNDEVEESTVGAELTPGTTPGRLGSEYQSSPLDSTTVSHDTEFDARASVKRSTSRKFRNRAAAAAAAATAATAVVLTGGLAGVGIGVMGMSMSAAAAASAGAAGAMIAQSRSKGPIALAAESLETAVWWRNSILECIAQAEEQWKRYLNWYMDHDPDMEEASITPLPESKLHATTSLVGSGNRGRSVSQQSFGRGGSLALHSVNRQRSGSFGSMPRSIAKTFRTSATFSQETTWKLYEFSSKLRVDTERLSHQNSLRTSAPPPALRTSLKVNASPRKVFEMLMKVNSPFYVSNHVIQEARVLEEHTEDHSDVVYWKLFPTDLWPVSVNARELCMLRYWRMEPDGSYFICFQSTTHSDCPRSPGAVRANIMGGGFIISPRVQEDSDNHFEECWVTLTIQMNPNGWIDSSLARSWYYVHAYGVYVLEMITAITASEGLQTLRPVTASSDRRRVNMGSKLPIPSQQIVTEKKFPMLERYRTDLTVLHGLPTKFWSEPSATGFMVRGPQYLSSKTKIPSAHQACRLVNVELYKSNEAIEHIGVSSFVGDGFDTPGPAVDDRPFLFIINFMLPGPPHHSLVLYFTPEDPSEMTKNSVFADLCHDVLRGHNDEFRTQRIKLIPRVVQGTWPIREGVGTTPAILGTKIYQKYYQGKNYLEADYDIGSSTVATGILNLLLGCARDLIIDLAFVIEAQSVMELPERVLGTVRLDCIDLRHAVPYSKKMDKKKKMAIDAAPPALWAFLYPWCRVLRGKLHLEGRTAENSARWEYHWVAVRLPHSPDKADVNALRRIREALDLLARVAIVDNAAWRALLVQQCRVPRDEDDQPLDCELYPRFRFVFNEKFVEPGAVSPAAVCKQFFVLAGDLHGSDEYLEARRTLAELGASRGKTRSIDSVIPFELQFELLTLPDEVLETHLRDLNAMLRILPAMRGEPRVDALLPLDLDSIRLDVGGVNITWSFTQRLTSLLSSGLPFSLLAFSIKKATAENYGQAQESVGRFLQTVVCGHVRGEQSLVDAGQCGVETLSVGCHDCDDWQFAALCSAIASASVTTHLRLYGVFHMSDAPEVRKWKWQWLTYALFRTNTESSVARALITAAQLTHEDTLAIATTIHANSPPTATLNEIAREENMLNLQDWKHDDVGYFLEGTELTPIYPEQGNDSEVRLTSILLERSSWLHIVNSESDQSDVVLPGFGIVRVDKLHQVGQQQQKRQDDPLVGLKALTLALGIHFGEDGGQVLTDFLHLVGSRLHSLALYAVGTYPISMASIGQACPQLTDLFLEGIELVNPSAFCMESEQTNLKLNCLGLVNVFSTNEQITRLARTIGSPSSHIAKHISELGLSGSEGSCTIDEANVQAFLNMLKTNRKLTYLSLGISPELQITHHELFQQHHGESLPVVKDKVSLAAKVAFLSAMRDEKDTNSAANALDDSVLTIILEFASTCATRARGGEELAVMATPAKDVTTSETDKQLETEGKVIHVETEENEAVEESDDASVDVDYSVAATRGSSVDGESVKTEDFAGEEPFIEESSKEAEVDLAELAAADKESEQVSVSETVAISANSEVEMSSSPVEDEPESEKTPPKSVISRFSDKATAHRTDSAAELELKTPSPVSTIVHHLEVHEEAPPQTHRTPSAAKLDLSGSSPVKKVVHHMEAHEEENDPLESLKFRTKREFFSEKQRSISVSAEREKYNAQVAQRAKEEAEAKERPKSPAKLSKKSSAMSSVRNMASRFEKKAEQSLDNLSFRTVRSFFPTEKSVRVGAEKQKYETLEKEKQAAKEAEEKLAKETEEKKRAAAEEAQKTRKESDTGAEVAITNETEEPVTAEVAQASTDVLSTPTKPTGAASLKGEHTPEPRNRRHTTATEESPNVRGIASRFETKRSNSVVTRTIDSFIVADSEASVRVSAEKAKYENHTNTSTPVKRTIDSFIVADNEASVRVSAEKAKFENKANTSTPVKRTIDSFIVSDSEASVRVSAEKAKFENKDKFLTPVKRTIDSFIVSDNEASVRVSAEKAKFESNDKFATTVKRTIDSFIVPENEASVRVSAEKARFETPEKLVKETKRTIDSFIVPENEASVRVSAEKARFETPEKLVKETTRTIDTFIVPDTEASVRVSAEKERFENQAAMAAPTKRTIDTFIVPESEVSIRVAAEKAKLEALEKEKQKEMEEQAEMERQKLERAKQLAEEKARLEAEATEKARLKAEAAEKARLEAEAAEKVRLEAEAAEKARLEAEAAEKARLEAEAAEKARVEAEAAEKTRLEAEAAEKARLEAEAAEKARLEAETAEKARHEAEAAEKARLEAEAAEKARLEAEAAEKARLEAEAAEKARLEAEAAEKARLEAETAEKARHEAEAAEKARLEAEAAEKARLEAEAAEKARLEAEAAEKARLEAEAAEKARLEAETAEKARHEAEAAEKARLEAEAAEKARLEAEAAEKTRLEAEAAEKARLEAEAAEKARLEAETAEKAPAEKARLEAETAEKARHEAEAAEKARLEAEAAEKARLEAEAAEKTRLEAEAAEKARLEAEAAEKARLEAETAEKARHEAEAAEKARLEAEAAEKARLEAEAAEKARLEAEAAEKARLEAEAAEKARLEAETAEKARHEAEAAEKARLEAEAAEKARLEAEAAEKTRLEAEAAEKARLEAEAAEKARLEAETAEKARHEAEAAEKARLEAEAAEKARLEAEAAEKARLEAEAAEKARLEAEAAEKARLEAETAEKARHEAEAAEKARLEAEAAEKARLEAEAAEKTRLEAEAAEKARLEAEAAEKARLEAETAEKARLEAETAEKARHEAEAAEKARLEAEAAEKARLEAEAVEKARLEAEAVAVETKTVEKSSASEDIALTTNSEVVNETVVAQSSREGDTAVTEVVQGAEQVVATEVVKETSEVTTTEEVQSSGVVTTTEVKEVKQVQVTEEVEIQVEKEATVTEEVQVVQEETQVQEAKEAEVVTSTEEVETVEQVQYVPVRSPSMVEVTVEHQTFADIVSTAQHVHWLSMPASANPALARLHTVLNDQDPLTAYALYPTSPTSSHAADEEELPLPHIPTSKTMAEEFAFLEPWCSVLRGRLAMERQSTDSLALGEYWWVSLRPPPSFMAVVNREAPDVRILQKLWNCSVCWQLSTMRRGNSCSWNVVALKSMKTNGMENSLQGSCSGSTRNI</sequence>
<feature type="region of interest" description="Disordered" evidence="3">
    <location>
        <begin position="2687"/>
        <end position="2712"/>
    </location>
</feature>
<feature type="compositionally biased region" description="Basic and acidic residues" evidence="3">
    <location>
        <begin position="2048"/>
        <end position="2099"/>
    </location>
</feature>
<evidence type="ECO:0000313" key="9">
    <source>
        <dbReference type="Proteomes" id="UP001259832"/>
    </source>
</evidence>
<dbReference type="PROSITE" id="PS50848">
    <property type="entry name" value="START"/>
    <property type="match status" value="1"/>
</dbReference>
<dbReference type="PROSITE" id="PS50003">
    <property type="entry name" value="PH_DOMAIN"/>
    <property type="match status" value="1"/>
</dbReference>
<feature type="compositionally biased region" description="Polar residues" evidence="3">
    <location>
        <begin position="326"/>
        <end position="337"/>
    </location>
</feature>
<feature type="region of interest" description="Disordered" evidence="3">
    <location>
        <begin position="1796"/>
        <end position="1933"/>
    </location>
</feature>
<evidence type="ECO:0000313" key="8">
    <source>
        <dbReference type="EMBL" id="KAK1940003.1"/>
    </source>
</evidence>
<dbReference type="Gene3D" id="2.30.29.30">
    <property type="entry name" value="Pleckstrin-homology domain (PH domain)/Phosphotyrosine-binding domain (PTB)"/>
    <property type="match status" value="1"/>
</dbReference>
<dbReference type="InterPro" id="IPR001849">
    <property type="entry name" value="PH_domain"/>
</dbReference>
<reference evidence="8" key="1">
    <citation type="submission" date="2023-08" db="EMBL/GenBank/DDBJ databases">
        <title>Reference Genome Resource for the Citrus Pathogen Phytophthora citrophthora.</title>
        <authorList>
            <person name="Moller H."/>
            <person name="Coetzee B."/>
            <person name="Rose L.J."/>
            <person name="Van Niekerk J.M."/>
        </authorList>
    </citation>
    <scope>NUCLEOTIDE SEQUENCE</scope>
    <source>
        <strain evidence="8">STE-U-9442</strain>
    </source>
</reference>
<comment type="caution">
    <text evidence="8">The sequence shown here is derived from an EMBL/GenBank/DDBJ whole genome shotgun (WGS) entry which is preliminary data.</text>
</comment>
<feature type="compositionally biased region" description="Polar residues" evidence="3">
    <location>
        <begin position="2120"/>
        <end position="2131"/>
    </location>
</feature>
<evidence type="ECO:0000256" key="1">
    <source>
        <dbReference type="ARBA" id="ARBA00004240"/>
    </source>
</evidence>
<protein>
    <submittedName>
        <fullName evidence="8">Protein ENHANCED DISEASE RESISTANCE 2</fullName>
    </submittedName>
</protein>
<dbReference type="SUPFAM" id="SSF55961">
    <property type="entry name" value="Bet v1-like"/>
    <property type="match status" value="1"/>
</dbReference>
<proteinExistence type="predicted"/>
<dbReference type="SUPFAM" id="SSF52047">
    <property type="entry name" value="RNI-like"/>
    <property type="match status" value="1"/>
</dbReference>
<dbReference type="GO" id="GO:0008289">
    <property type="term" value="F:lipid binding"/>
    <property type="evidence" value="ECO:0007669"/>
    <property type="project" value="InterPro"/>
</dbReference>
<dbReference type="PANTHER" id="PTHR12136">
    <property type="entry name" value="ENHANCED DISEASE RESISTANCE-RELATED"/>
    <property type="match status" value="1"/>
</dbReference>
<dbReference type="Pfam" id="PF07059">
    <property type="entry name" value="EDR2_C"/>
    <property type="match status" value="1"/>
</dbReference>
<dbReference type="Proteomes" id="UP001259832">
    <property type="component" value="Unassembled WGS sequence"/>
</dbReference>
<feature type="signal peptide" evidence="5">
    <location>
        <begin position="1"/>
        <end position="19"/>
    </location>
</feature>
<dbReference type="InterPro" id="IPR011993">
    <property type="entry name" value="PH-like_dom_sf"/>
</dbReference>
<keyword evidence="9" id="KW-1185">Reference proteome</keyword>
<feature type="compositionally biased region" description="Polar residues" evidence="3">
    <location>
        <begin position="1841"/>
        <end position="1853"/>
    </location>
</feature>
<feature type="region of interest" description="Disordered" evidence="3">
    <location>
        <begin position="2627"/>
        <end position="2652"/>
    </location>
</feature>
<evidence type="ECO:0000259" key="6">
    <source>
        <dbReference type="PROSITE" id="PS50003"/>
    </source>
</evidence>
<feature type="region of interest" description="Disordered" evidence="3">
    <location>
        <begin position="2822"/>
        <end position="2847"/>
    </location>
</feature>
<feature type="compositionally biased region" description="Basic and acidic residues" evidence="3">
    <location>
        <begin position="1990"/>
        <end position="2002"/>
    </location>
</feature>
<feature type="chain" id="PRO_5042017625" evidence="5">
    <location>
        <begin position="20"/>
        <end position="3455"/>
    </location>
</feature>
<dbReference type="GO" id="GO:0005783">
    <property type="term" value="C:endoplasmic reticulum"/>
    <property type="evidence" value="ECO:0007669"/>
    <property type="project" value="UniProtKB-SubCell"/>
</dbReference>
<dbReference type="InterPro" id="IPR018940">
    <property type="entry name" value="EF-1_beta_acid_region_euk"/>
</dbReference>
<evidence type="ECO:0000256" key="2">
    <source>
        <dbReference type="ARBA" id="ARBA00022824"/>
    </source>
</evidence>
<dbReference type="Pfam" id="PF01852">
    <property type="entry name" value="START"/>
    <property type="match status" value="1"/>
</dbReference>
<dbReference type="InterPro" id="IPR023393">
    <property type="entry name" value="START-like_dom_sf"/>
</dbReference>
<keyword evidence="4" id="KW-0472">Membrane</keyword>
<dbReference type="SUPFAM" id="SSF50729">
    <property type="entry name" value="PH domain-like"/>
    <property type="match status" value="1"/>
</dbReference>
<dbReference type="PANTHER" id="PTHR12136:SF41">
    <property type="entry name" value="PLECKSTRIN HOMOLOGY (PH) AND LIPID-BINDING START DOMAINS-CONTAINING PROTEIN"/>
    <property type="match status" value="1"/>
</dbReference>